<dbReference type="RefSeq" id="WP_280318452.1">
    <property type="nucleotide sequence ID" value="NZ_CP118605.1"/>
</dbReference>
<feature type="chain" id="PRO_5047430920" evidence="2">
    <location>
        <begin position="23"/>
        <end position="477"/>
    </location>
</feature>
<keyword evidence="5" id="KW-1185">Reference proteome</keyword>
<dbReference type="InterPro" id="IPR024083">
    <property type="entry name" value="Fumarase/histidase_N"/>
</dbReference>
<feature type="domain" description="Adenylosuccinate lyase C-terminal" evidence="3">
    <location>
        <begin position="381"/>
        <end position="460"/>
    </location>
</feature>
<dbReference type="Gene3D" id="1.10.40.30">
    <property type="entry name" value="Fumarase/aspartase (C-terminal domain)"/>
    <property type="match status" value="1"/>
</dbReference>
<evidence type="ECO:0000313" key="5">
    <source>
        <dbReference type="Proteomes" id="UP001236500"/>
    </source>
</evidence>
<keyword evidence="2" id="KW-0732">Signal</keyword>
<feature type="signal peptide" evidence="2">
    <location>
        <begin position="1"/>
        <end position="22"/>
    </location>
</feature>
<evidence type="ECO:0000259" key="3">
    <source>
        <dbReference type="SMART" id="SM00998"/>
    </source>
</evidence>
<dbReference type="PRINTS" id="PR00149">
    <property type="entry name" value="FUMRATELYASE"/>
</dbReference>
<keyword evidence="1 4" id="KW-0456">Lyase</keyword>
<dbReference type="InterPro" id="IPR020557">
    <property type="entry name" value="Fumarate_lyase_CS"/>
</dbReference>
<dbReference type="EMBL" id="CP118605">
    <property type="protein sequence ID" value="WGL15544.1"/>
    <property type="molecule type" value="Genomic_DNA"/>
</dbReference>
<dbReference type="PANTHER" id="PTHR43172">
    <property type="entry name" value="ADENYLOSUCCINATE LYASE"/>
    <property type="match status" value="1"/>
</dbReference>
<sequence length="477" mass="52868">MAIIRTLLIGGALLWLTSAATASTKSASTKPDTLSVDEIFSAEYQTQKVLDIEAALASAQAEEGMIPRWAAKELREKAHVRYVSQQDLAQEYDKVRHRMVALLNVWQRALDPRAAEYMHYGATTVDIYDTALVLQLSAATRTLIAQMRELETIMMRLAEEQKSTVMVGRTLGQHALPITFGKKVSGWLGENRRNIERLKQVYARLQHSGILKGAVGSYVGLGEQGMAVEKNFARQLGLQAPYPDDWHGARDVIAEYAYILAAISKSYGRIGNELFLLQMSDIGETEEQRVSTAVGSSTMPHKKNPSKSEALVFHARRIPRTAEVITDDMVNVFERDNTSHTNRLLAEISLDFSDMLETARKLLSNLKVNPSAMAENLNKTNGMIMSQRVTFALAEKLGKTTANTRLHELALEATETGIGLRAAIEQSEDLGNLFTANELDRLFDPSTYTGLAEQQVTAVIAYCETARAADIRQGFTR</sequence>
<evidence type="ECO:0000256" key="2">
    <source>
        <dbReference type="SAM" id="SignalP"/>
    </source>
</evidence>
<name>A0ABY8NAX5_9GAMM</name>
<gene>
    <name evidence="4" type="ORF">PVT68_12265</name>
</gene>
<protein>
    <submittedName>
        <fullName evidence="4">Lyase family protein</fullName>
    </submittedName>
</protein>
<dbReference type="InterPro" id="IPR019468">
    <property type="entry name" value="AdenyloSucc_lyase_C"/>
</dbReference>
<dbReference type="SUPFAM" id="SSF48557">
    <property type="entry name" value="L-aspartase-like"/>
    <property type="match status" value="1"/>
</dbReference>
<evidence type="ECO:0000256" key="1">
    <source>
        <dbReference type="ARBA" id="ARBA00023239"/>
    </source>
</evidence>
<dbReference type="Gene3D" id="1.10.275.10">
    <property type="entry name" value="Fumarase/aspartase (N-terminal domain)"/>
    <property type="match status" value="1"/>
</dbReference>
<evidence type="ECO:0000313" key="4">
    <source>
        <dbReference type="EMBL" id="WGL15544.1"/>
    </source>
</evidence>
<dbReference type="InterPro" id="IPR000362">
    <property type="entry name" value="Fumarate_lyase_fam"/>
</dbReference>
<dbReference type="PROSITE" id="PS00163">
    <property type="entry name" value="FUMARATE_LYASES"/>
    <property type="match status" value="1"/>
</dbReference>
<dbReference type="PANTHER" id="PTHR43172:SF1">
    <property type="entry name" value="ADENYLOSUCCINATE LYASE"/>
    <property type="match status" value="1"/>
</dbReference>
<dbReference type="Pfam" id="PF00206">
    <property type="entry name" value="Lyase_1"/>
    <property type="match status" value="1"/>
</dbReference>
<accession>A0ABY8NAX5</accession>
<dbReference type="SMART" id="SM00998">
    <property type="entry name" value="ADSL_C"/>
    <property type="match status" value="1"/>
</dbReference>
<dbReference type="Gene3D" id="1.20.200.10">
    <property type="entry name" value="Fumarase/aspartase (Central domain)"/>
    <property type="match status" value="1"/>
</dbReference>
<dbReference type="Proteomes" id="UP001236500">
    <property type="component" value="Chromosome"/>
</dbReference>
<dbReference type="InterPro" id="IPR008948">
    <property type="entry name" value="L-Aspartase-like"/>
</dbReference>
<reference evidence="4 5" key="1">
    <citation type="submission" date="2023-02" db="EMBL/GenBank/DDBJ databases">
        <title>Description and genomic characterization of Microbulbifer bruguierae sp. nov., isolated from the sediment of mangrove plant Bruguiera sexangula.</title>
        <authorList>
            <person name="Long M."/>
        </authorList>
    </citation>
    <scope>NUCLEOTIDE SEQUENCE [LARGE SCALE GENOMIC DNA]</scope>
    <source>
        <strain evidence="4 5">H12</strain>
    </source>
</reference>
<organism evidence="4 5">
    <name type="scientific">Microbulbifer bruguierae</name>
    <dbReference type="NCBI Taxonomy" id="3029061"/>
    <lineage>
        <taxon>Bacteria</taxon>
        <taxon>Pseudomonadati</taxon>
        <taxon>Pseudomonadota</taxon>
        <taxon>Gammaproteobacteria</taxon>
        <taxon>Cellvibrionales</taxon>
        <taxon>Microbulbiferaceae</taxon>
        <taxon>Microbulbifer</taxon>
    </lineage>
</organism>
<dbReference type="PRINTS" id="PR00145">
    <property type="entry name" value="ARGSUCLYASE"/>
</dbReference>
<dbReference type="Pfam" id="PF10397">
    <property type="entry name" value="ADSL_C"/>
    <property type="match status" value="1"/>
</dbReference>
<dbReference type="InterPro" id="IPR022761">
    <property type="entry name" value="Fumarate_lyase_N"/>
</dbReference>
<proteinExistence type="predicted"/>
<dbReference type="GO" id="GO:0016829">
    <property type="term" value="F:lyase activity"/>
    <property type="evidence" value="ECO:0007669"/>
    <property type="project" value="UniProtKB-KW"/>
</dbReference>